<dbReference type="SUPFAM" id="SSF56436">
    <property type="entry name" value="C-type lectin-like"/>
    <property type="match status" value="1"/>
</dbReference>
<keyword evidence="3" id="KW-1185">Reference proteome</keyword>
<sequence>MHMHMVCIWYAYVREKVYLRSIPLVKMRLFGILVSIVLMSAVMHSPGESLETVESVFVPPTENCTKNLLELLLWQHGMHVARLVEEEHTSGSTLKLIYITLLEMKELMNAKENRSQTENVVNYTDKNCDYPFVRAGSNCVMLTSQKMSWDDARHYCASEGSDLAIFEDVNTYAEILAMIRRYEGELPDIWVGGSDVDREGSWRWVNGKIIPSGPPMWGSSDHFRAEPSGGRRENCAILYKNDKYYMHDIICSHQAAPLCGKN</sequence>
<evidence type="ECO:0000259" key="1">
    <source>
        <dbReference type="PROSITE" id="PS50041"/>
    </source>
</evidence>
<dbReference type="EMBL" id="JARAKH010000046">
    <property type="protein sequence ID" value="KAK8377956.1"/>
    <property type="molecule type" value="Genomic_DNA"/>
</dbReference>
<organism evidence="2 3">
    <name type="scientific">Scylla paramamosain</name>
    <name type="common">Mud crab</name>
    <dbReference type="NCBI Taxonomy" id="85552"/>
    <lineage>
        <taxon>Eukaryota</taxon>
        <taxon>Metazoa</taxon>
        <taxon>Ecdysozoa</taxon>
        <taxon>Arthropoda</taxon>
        <taxon>Crustacea</taxon>
        <taxon>Multicrustacea</taxon>
        <taxon>Malacostraca</taxon>
        <taxon>Eumalacostraca</taxon>
        <taxon>Eucarida</taxon>
        <taxon>Decapoda</taxon>
        <taxon>Pleocyemata</taxon>
        <taxon>Brachyura</taxon>
        <taxon>Eubrachyura</taxon>
        <taxon>Portunoidea</taxon>
        <taxon>Portunidae</taxon>
        <taxon>Portuninae</taxon>
        <taxon>Scylla</taxon>
    </lineage>
</organism>
<dbReference type="PROSITE" id="PS50041">
    <property type="entry name" value="C_TYPE_LECTIN_2"/>
    <property type="match status" value="1"/>
</dbReference>
<dbReference type="PANTHER" id="PTHR45710">
    <property type="entry name" value="C-TYPE LECTIN DOMAIN-CONTAINING PROTEIN 180"/>
    <property type="match status" value="1"/>
</dbReference>
<dbReference type="PANTHER" id="PTHR45710:SF26">
    <property type="entry name" value="RH26557P"/>
    <property type="match status" value="1"/>
</dbReference>
<dbReference type="InterPro" id="IPR016186">
    <property type="entry name" value="C-type_lectin-like/link_sf"/>
</dbReference>
<dbReference type="AlphaFoldDB" id="A0AAW0SS68"/>
<protein>
    <recommendedName>
        <fullName evidence="1">C-type lectin domain-containing protein</fullName>
    </recommendedName>
</protein>
<evidence type="ECO:0000313" key="3">
    <source>
        <dbReference type="Proteomes" id="UP001487740"/>
    </source>
</evidence>
<gene>
    <name evidence="2" type="ORF">O3P69_018693</name>
</gene>
<dbReference type="Gene3D" id="3.10.100.10">
    <property type="entry name" value="Mannose-Binding Protein A, subunit A"/>
    <property type="match status" value="1"/>
</dbReference>
<feature type="domain" description="C-type lectin" evidence="1">
    <location>
        <begin position="135"/>
        <end position="260"/>
    </location>
</feature>
<accession>A0AAW0SS68</accession>
<dbReference type="Proteomes" id="UP001487740">
    <property type="component" value="Unassembled WGS sequence"/>
</dbReference>
<evidence type="ECO:0000313" key="2">
    <source>
        <dbReference type="EMBL" id="KAK8377956.1"/>
    </source>
</evidence>
<name>A0AAW0SS68_SCYPA</name>
<dbReference type="InterPro" id="IPR001304">
    <property type="entry name" value="C-type_lectin-like"/>
</dbReference>
<dbReference type="InterPro" id="IPR050828">
    <property type="entry name" value="C-type_lectin/matrix_domain"/>
</dbReference>
<comment type="caution">
    <text evidence="2">The sequence shown here is derived from an EMBL/GenBank/DDBJ whole genome shotgun (WGS) entry which is preliminary data.</text>
</comment>
<dbReference type="SMART" id="SM00034">
    <property type="entry name" value="CLECT"/>
    <property type="match status" value="1"/>
</dbReference>
<proteinExistence type="predicted"/>
<dbReference type="CDD" id="cd00037">
    <property type="entry name" value="CLECT"/>
    <property type="match status" value="1"/>
</dbReference>
<dbReference type="InterPro" id="IPR016187">
    <property type="entry name" value="CTDL_fold"/>
</dbReference>
<reference evidence="2 3" key="1">
    <citation type="submission" date="2023-03" db="EMBL/GenBank/DDBJ databases">
        <title>High-quality genome of Scylla paramamosain provides insights in environmental adaptation.</title>
        <authorList>
            <person name="Zhang L."/>
        </authorList>
    </citation>
    <scope>NUCLEOTIDE SEQUENCE [LARGE SCALE GENOMIC DNA]</scope>
    <source>
        <strain evidence="2">LZ_2023a</strain>
        <tissue evidence="2">Muscle</tissue>
    </source>
</reference>
<dbReference type="Pfam" id="PF00059">
    <property type="entry name" value="Lectin_C"/>
    <property type="match status" value="1"/>
</dbReference>